<reference evidence="1" key="1">
    <citation type="submission" date="2021-03" db="EMBL/GenBank/DDBJ databases">
        <authorList>
            <consortium name="DOE Joint Genome Institute"/>
            <person name="Ahrendt S."/>
            <person name="Looney B.P."/>
            <person name="Miyauchi S."/>
            <person name="Morin E."/>
            <person name="Drula E."/>
            <person name="Courty P.E."/>
            <person name="Chicoki N."/>
            <person name="Fauchery L."/>
            <person name="Kohler A."/>
            <person name="Kuo A."/>
            <person name="Labutti K."/>
            <person name="Pangilinan J."/>
            <person name="Lipzen A."/>
            <person name="Riley R."/>
            <person name="Andreopoulos W."/>
            <person name="He G."/>
            <person name="Johnson J."/>
            <person name="Barry K.W."/>
            <person name="Grigoriev I.V."/>
            <person name="Nagy L."/>
            <person name="Hibbett D."/>
            <person name="Henrissat B."/>
            <person name="Matheny P.B."/>
            <person name="Labbe J."/>
            <person name="Martin F."/>
        </authorList>
    </citation>
    <scope>NUCLEOTIDE SEQUENCE</scope>
    <source>
        <strain evidence="1">HHB10654</strain>
    </source>
</reference>
<name>A0ACB8TCG0_9AGAM</name>
<sequence length="390" mass="43069">MSSDDDVNVIQEVRNALREGRLASRTEDYGGLDMDSLLSLVEGLRPNPVTGEFERSDIERALLKNMTSERLNILNGARSTYERLNGTDLSTYDFASLANTIQTDNTSVWICMLEYAGMVNASKTRIDDATARITPGAMPLFSLECKMARPSASAQTRWVQDSYGLPNSATVLKFIQHAIATPTPPQKPKLPQYLYLTQKFAPHIPTLRPFLDSLPAPFCWELERPEAAELHSEIAMMGREYRLEAYVKLAQTAKAAGNTAFAQKDREGAVKAYTEAIEQATIAIEEGASEESVERSGVHLLLAVCLSNRAATYLLQGDDLDAHKALRDAEMAERSDKSYVKAYYRQSRAHELLGDINSAKAAIERALSCASITDKQGLAARLSELECMGF</sequence>
<evidence type="ECO:0000313" key="1">
    <source>
        <dbReference type="EMBL" id="KAI0065796.1"/>
    </source>
</evidence>
<reference evidence="1" key="2">
    <citation type="journal article" date="2022" name="New Phytol.">
        <title>Evolutionary transition to the ectomycorrhizal habit in the genomes of a hyperdiverse lineage of mushroom-forming fungi.</title>
        <authorList>
            <person name="Looney B."/>
            <person name="Miyauchi S."/>
            <person name="Morin E."/>
            <person name="Drula E."/>
            <person name="Courty P.E."/>
            <person name="Kohler A."/>
            <person name="Kuo A."/>
            <person name="LaButti K."/>
            <person name="Pangilinan J."/>
            <person name="Lipzen A."/>
            <person name="Riley R."/>
            <person name="Andreopoulos W."/>
            <person name="He G."/>
            <person name="Johnson J."/>
            <person name="Nolan M."/>
            <person name="Tritt A."/>
            <person name="Barry K.W."/>
            <person name="Grigoriev I.V."/>
            <person name="Nagy L.G."/>
            <person name="Hibbett D."/>
            <person name="Henrissat B."/>
            <person name="Matheny P.B."/>
            <person name="Labbe J."/>
            <person name="Martin F.M."/>
        </authorList>
    </citation>
    <scope>NUCLEOTIDE SEQUENCE</scope>
    <source>
        <strain evidence="1">HHB10654</strain>
    </source>
</reference>
<protein>
    <submittedName>
        <fullName evidence="1">Uncharacterized protein</fullName>
    </submittedName>
</protein>
<comment type="caution">
    <text evidence="1">The sequence shown here is derived from an EMBL/GenBank/DDBJ whole genome shotgun (WGS) entry which is preliminary data.</text>
</comment>
<evidence type="ECO:0000313" key="2">
    <source>
        <dbReference type="Proteomes" id="UP000814140"/>
    </source>
</evidence>
<keyword evidence="2" id="KW-1185">Reference proteome</keyword>
<accession>A0ACB8TCG0</accession>
<organism evidence="1 2">
    <name type="scientific">Artomyces pyxidatus</name>
    <dbReference type="NCBI Taxonomy" id="48021"/>
    <lineage>
        <taxon>Eukaryota</taxon>
        <taxon>Fungi</taxon>
        <taxon>Dikarya</taxon>
        <taxon>Basidiomycota</taxon>
        <taxon>Agaricomycotina</taxon>
        <taxon>Agaricomycetes</taxon>
        <taxon>Russulales</taxon>
        <taxon>Auriscalpiaceae</taxon>
        <taxon>Artomyces</taxon>
    </lineage>
</organism>
<dbReference type="Proteomes" id="UP000814140">
    <property type="component" value="Unassembled WGS sequence"/>
</dbReference>
<dbReference type="EMBL" id="MU277194">
    <property type="protein sequence ID" value="KAI0065796.1"/>
    <property type="molecule type" value="Genomic_DNA"/>
</dbReference>
<proteinExistence type="predicted"/>
<gene>
    <name evidence="1" type="ORF">BV25DRAFT_1595569</name>
</gene>